<evidence type="ECO:0000313" key="2">
    <source>
        <dbReference type="EMBL" id="GGI62677.1"/>
    </source>
</evidence>
<keyword evidence="1" id="KW-0812">Transmembrane</keyword>
<evidence type="ECO:0000313" key="3">
    <source>
        <dbReference type="Proteomes" id="UP000603295"/>
    </source>
</evidence>
<accession>A0ABQ2C2P5</accession>
<keyword evidence="1" id="KW-0472">Membrane</keyword>
<dbReference type="RefSeq" id="WP_153709071.1">
    <property type="nucleotide sequence ID" value="NZ_BMDS01000001.1"/>
</dbReference>
<organism evidence="2 3">
    <name type="scientific">Limosilactobacillus caviae</name>
    <dbReference type="NCBI Taxonomy" id="1769424"/>
    <lineage>
        <taxon>Bacteria</taxon>
        <taxon>Bacillati</taxon>
        <taxon>Bacillota</taxon>
        <taxon>Bacilli</taxon>
        <taxon>Lactobacillales</taxon>
        <taxon>Lactobacillaceae</taxon>
        <taxon>Limosilactobacillus</taxon>
    </lineage>
</organism>
<keyword evidence="1" id="KW-1133">Transmembrane helix</keyword>
<name>A0ABQ2C2P5_9LACO</name>
<comment type="caution">
    <text evidence="2">The sequence shown here is derived from an EMBL/GenBank/DDBJ whole genome shotgun (WGS) entry which is preliminary data.</text>
</comment>
<dbReference type="Proteomes" id="UP000603295">
    <property type="component" value="Unassembled WGS sequence"/>
</dbReference>
<protein>
    <recommendedName>
        <fullName evidence="4">Gram-positive cocci surface proteins LPxTG domain-containing protein</fullName>
    </recommendedName>
</protein>
<feature type="transmembrane region" description="Helical" evidence="1">
    <location>
        <begin position="77"/>
        <end position="96"/>
    </location>
</feature>
<dbReference type="EMBL" id="BMDS01000001">
    <property type="protein sequence ID" value="GGI62677.1"/>
    <property type="molecule type" value="Genomic_DNA"/>
</dbReference>
<sequence length="102" mass="10666">MPDDGKGSSAGTQGQYINVVSKDSVASQAGIQAPASMETTSVSFGTKMSEPMTREEYKAQQAKLPQTNANSKEENTMAIAGLGILAATTFTTLAGATKRKYN</sequence>
<gene>
    <name evidence="2" type="ORF">GCM10011459_05110</name>
</gene>
<keyword evidence="3" id="KW-1185">Reference proteome</keyword>
<evidence type="ECO:0008006" key="4">
    <source>
        <dbReference type="Google" id="ProtNLM"/>
    </source>
</evidence>
<proteinExistence type="predicted"/>
<evidence type="ECO:0000256" key="1">
    <source>
        <dbReference type="SAM" id="Phobius"/>
    </source>
</evidence>
<reference evidence="3" key="1">
    <citation type="journal article" date="2019" name="Int. J. Syst. Evol. Microbiol.">
        <title>The Global Catalogue of Microorganisms (GCM) 10K type strain sequencing project: providing services to taxonomists for standard genome sequencing and annotation.</title>
        <authorList>
            <consortium name="The Broad Institute Genomics Platform"/>
            <consortium name="The Broad Institute Genome Sequencing Center for Infectious Disease"/>
            <person name="Wu L."/>
            <person name="Ma J."/>
        </authorList>
    </citation>
    <scope>NUCLEOTIDE SEQUENCE [LARGE SCALE GENOMIC DNA]</scope>
    <source>
        <strain evidence="3">CCM 8609</strain>
    </source>
</reference>